<dbReference type="GO" id="GO:0000160">
    <property type="term" value="P:phosphorelay signal transduction system"/>
    <property type="evidence" value="ECO:0007669"/>
    <property type="project" value="InterPro"/>
</dbReference>
<dbReference type="OrthoDB" id="7360446at2"/>
<reference evidence="3 4" key="1">
    <citation type="submission" date="2019-09" db="EMBL/GenBank/DDBJ databases">
        <title>Genome sequence of Rhodovastum atsumiense, a diverse member of the Acetobacteraceae family of non-sulfur purple photosynthetic bacteria.</title>
        <authorList>
            <person name="Meyer T."/>
            <person name="Kyndt J."/>
        </authorList>
    </citation>
    <scope>NUCLEOTIDE SEQUENCE [LARGE SCALE GENOMIC DNA]</scope>
    <source>
        <strain evidence="3 4">DSM 21279</strain>
    </source>
</reference>
<dbReference type="AlphaFoldDB" id="A0A5M6ITI2"/>
<evidence type="ECO:0000313" key="4">
    <source>
        <dbReference type="Proteomes" id="UP000325255"/>
    </source>
</evidence>
<accession>A0A5M6ITI2</accession>
<evidence type="ECO:0000313" key="3">
    <source>
        <dbReference type="EMBL" id="KAA5611626.1"/>
    </source>
</evidence>
<feature type="domain" description="Response regulatory" evidence="2">
    <location>
        <begin position="6"/>
        <end position="117"/>
    </location>
</feature>
<evidence type="ECO:0000256" key="1">
    <source>
        <dbReference type="PROSITE-ProRule" id="PRU00169"/>
    </source>
</evidence>
<proteinExistence type="predicted"/>
<name>A0A5M6ITI2_9PROT</name>
<dbReference type="PROSITE" id="PS50110">
    <property type="entry name" value="RESPONSE_REGULATORY"/>
    <property type="match status" value="1"/>
</dbReference>
<dbReference type="InterPro" id="IPR011006">
    <property type="entry name" value="CheY-like_superfamily"/>
</dbReference>
<keyword evidence="1" id="KW-0597">Phosphoprotein</keyword>
<dbReference type="InterPro" id="IPR001789">
    <property type="entry name" value="Sig_transdc_resp-reg_receiver"/>
</dbReference>
<dbReference type="Gene3D" id="3.40.50.2300">
    <property type="match status" value="1"/>
</dbReference>
<comment type="caution">
    <text evidence="3">The sequence shown here is derived from an EMBL/GenBank/DDBJ whole genome shotgun (WGS) entry which is preliminary data.</text>
</comment>
<feature type="modified residue" description="4-aspartylphosphate" evidence="1">
    <location>
        <position position="57"/>
    </location>
</feature>
<gene>
    <name evidence="3" type="ORF">F1189_13785</name>
</gene>
<sequence>MLDTATALIIEPNPAVASALCTALKYAGIREIIEAHDIASGFAGLERVPRVDCAVIDLSFPREHALGMAQRAADLSIPAVFTTADYRKVEWFAFGDSLPLCKPFLIRELLECLELEIERSRRLQLEAAANREHSERVRLDAAAERERAIRLRLLSAATRERYQRIREARAERQRHEHEEELRRLGITLPRSFRSS</sequence>
<protein>
    <submittedName>
        <fullName evidence="3">Response regulator</fullName>
    </submittedName>
</protein>
<keyword evidence="4" id="KW-1185">Reference proteome</keyword>
<dbReference type="EMBL" id="VWPK01000019">
    <property type="protein sequence ID" value="KAA5611626.1"/>
    <property type="molecule type" value="Genomic_DNA"/>
</dbReference>
<organism evidence="3 4">
    <name type="scientific">Rhodovastum atsumiense</name>
    <dbReference type="NCBI Taxonomy" id="504468"/>
    <lineage>
        <taxon>Bacteria</taxon>
        <taxon>Pseudomonadati</taxon>
        <taxon>Pseudomonadota</taxon>
        <taxon>Alphaproteobacteria</taxon>
        <taxon>Acetobacterales</taxon>
        <taxon>Acetobacteraceae</taxon>
        <taxon>Rhodovastum</taxon>
    </lineage>
</organism>
<evidence type="ECO:0000259" key="2">
    <source>
        <dbReference type="PROSITE" id="PS50110"/>
    </source>
</evidence>
<dbReference type="Proteomes" id="UP000325255">
    <property type="component" value="Unassembled WGS sequence"/>
</dbReference>
<dbReference type="SUPFAM" id="SSF52172">
    <property type="entry name" value="CheY-like"/>
    <property type="match status" value="1"/>
</dbReference>
<dbReference type="RefSeq" id="WP_150041400.1">
    <property type="nucleotide sequence ID" value="NZ_OW485606.1"/>
</dbReference>
<dbReference type="SMART" id="SM00448">
    <property type="entry name" value="REC"/>
    <property type="match status" value="1"/>
</dbReference>